<keyword evidence="3" id="KW-1185">Reference proteome</keyword>
<dbReference type="Gene3D" id="3.40.50.720">
    <property type="entry name" value="NAD(P)-binding Rossmann-like Domain"/>
    <property type="match status" value="1"/>
</dbReference>
<dbReference type="InterPro" id="IPR020904">
    <property type="entry name" value="Sc_DH/Rdtase_CS"/>
</dbReference>
<dbReference type="InterPro" id="IPR002347">
    <property type="entry name" value="SDR_fam"/>
</dbReference>
<keyword evidence="1" id="KW-0521">NADP</keyword>
<reference evidence="2" key="1">
    <citation type="submission" date="2023-02" db="EMBL/GenBank/DDBJ databases">
        <authorList>
            <person name="Palmer J.M."/>
        </authorList>
    </citation>
    <scope>NUCLEOTIDE SEQUENCE</scope>
    <source>
        <strain evidence="2">FW57</strain>
    </source>
</reference>
<dbReference type="CDD" id="cd05325">
    <property type="entry name" value="carb_red_sniffer_like_SDR_c"/>
    <property type="match status" value="1"/>
</dbReference>
<dbReference type="PANTHER" id="PTHR45458:SF3">
    <property type="entry name" value="CHAIN DEHYDROGENASE (ATSC), PUTATIVE-RELATED"/>
    <property type="match status" value="1"/>
</dbReference>
<name>A0AAD4EX14_9PEZI</name>
<dbReference type="SUPFAM" id="SSF51735">
    <property type="entry name" value="NAD(P)-binding Rossmann-fold domains"/>
    <property type="match status" value="1"/>
</dbReference>
<protein>
    <submittedName>
        <fullName evidence="2">Uncharacterized protein</fullName>
    </submittedName>
</protein>
<dbReference type="PANTHER" id="PTHR45458">
    <property type="entry name" value="SHORT-CHAIN DEHYDROGENASE/REDUCTASE SDR"/>
    <property type="match status" value="1"/>
</dbReference>
<dbReference type="PROSITE" id="PS00061">
    <property type="entry name" value="ADH_SHORT"/>
    <property type="match status" value="1"/>
</dbReference>
<dbReference type="PRINTS" id="PR00081">
    <property type="entry name" value="GDHRDH"/>
</dbReference>
<accession>A0AAD4EX14</accession>
<dbReference type="InterPro" id="IPR052184">
    <property type="entry name" value="SDR_enzymes"/>
</dbReference>
<gene>
    <name evidence="2" type="ORF">NEMBOFW57_006397</name>
</gene>
<dbReference type="Pfam" id="PF00106">
    <property type="entry name" value="adh_short"/>
    <property type="match status" value="1"/>
</dbReference>
<evidence type="ECO:0000313" key="2">
    <source>
        <dbReference type="EMBL" id="KAG7286898.1"/>
    </source>
</evidence>
<proteinExistence type="predicted"/>
<evidence type="ECO:0000256" key="1">
    <source>
        <dbReference type="ARBA" id="ARBA00022857"/>
    </source>
</evidence>
<evidence type="ECO:0000313" key="3">
    <source>
        <dbReference type="Proteomes" id="UP001197093"/>
    </source>
</evidence>
<dbReference type="InterPro" id="IPR036291">
    <property type="entry name" value="NAD(P)-bd_dom_sf"/>
</dbReference>
<dbReference type="GO" id="GO:0016616">
    <property type="term" value="F:oxidoreductase activity, acting on the CH-OH group of donors, NAD or NADP as acceptor"/>
    <property type="evidence" value="ECO:0007669"/>
    <property type="project" value="TreeGrafter"/>
</dbReference>
<dbReference type="AlphaFoldDB" id="A0AAD4EX14"/>
<organism evidence="2 3">
    <name type="scientific">Staphylotrichum longicolle</name>
    <dbReference type="NCBI Taxonomy" id="669026"/>
    <lineage>
        <taxon>Eukaryota</taxon>
        <taxon>Fungi</taxon>
        <taxon>Dikarya</taxon>
        <taxon>Ascomycota</taxon>
        <taxon>Pezizomycotina</taxon>
        <taxon>Sordariomycetes</taxon>
        <taxon>Sordariomycetidae</taxon>
        <taxon>Sordariales</taxon>
        <taxon>Chaetomiaceae</taxon>
        <taxon>Staphylotrichum</taxon>
    </lineage>
</organism>
<dbReference type="EMBL" id="JAHCVI010000003">
    <property type="protein sequence ID" value="KAG7286898.1"/>
    <property type="molecule type" value="Genomic_DNA"/>
</dbReference>
<comment type="caution">
    <text evidence="2">The sequence shown here is derived from an EMBL/GenBank/DDBJ whole genome shotgun (WGS) entry which is preliminary data.</text>
</comment>
<sequence>MPSYVITGVSRGIGYEFIRQYSNDPNDTVIGLVRDKTATLRKVSEDPDLNGRHNIHIVQADVTDYNALQAAAAETAKITGGSLDYLIANAGLVTTFDAYDPIGTLGDQPEMLTKTLRELFDVNVIGNIHLFNSFLPLILKGQAKKVITISSGLADTVLTNRYDLTSGSLYSTSKAAMNMVVAKYSAQYKKDGVLFLALSPGMVEVGHFKDVTAEQMEAVGGMLAKFVEYAPHFKGPITPEQSVTAMKSVIASASIEKGHGGEFISHLGNKQWL</sequence>
<dbReference type="Proteomes" id="UP001197093">
    <property type="component" value="Unassembled WGS sequence"/>
</dbReference>